<dbReference type="CTD" id="5884"/>
<evidence type="ECO:0000256" key="1">
    <source>
        <dbReference type="ARBA" id="ARBA00004123"/>
    </source>
</evidence>
<keyword evidence="9" id="KW-1185">Reference proteome</keyword>
<evidence type="ECO:0000256" key="2">
    <source>
        <dbReference type="ARBA" id="ARBA00006168"/>
    </source>
</evidence>
<protein>
    <submittedName>
        <fullName evidence="10">Cell cycle checkpoint protein RAD17</fullName>
    </submittedName>
</protein>
<keyword evidence="4" id="KW-0227">DNA damage</keyword>
<dbReference type="GO" id="GO:0003689">
    <property type="term" value="F:DNA clamp loader activity"/>
    <property type="evidence" value="ECO:0007669"/>
    <property type="project" value="TreeGrafter"/>
</dbReference>
<dbReference type="RefSeq" id="XP_026281756.1">
    <property type="nucleotide sequence ID" value="XM_026425971.2"/>
</dbReference>
<comment type="similarity">
    <text evidence="2">Belongs to the rad17/RAD24 family.</text>
</comment>
<sequence length="600" mass="67259">MAKNQKYIVGQEKHFMLSDNWAEPYTLDELAVDHKKVSEISSWLSNHRHKCGILLLTGSTGCGKTALVKCVSRSLNFEIREWITPLDRDFQTGVETGVFQNQTGKFEDFLYSSSRYSDLFVKSSNAASLLLVEDYPNIFLMKPEIFHEILGQYCRTARAPIIFICSDSSDKSLNIEFELFPQNIQSQYGIAHVSLNPVTRTKMMLALKRMGAYLQSLSPGYKLPTQDVLNEICNSANGDVRYAMLSLQMKPQEDVVAMFDFAGKRGPSKKKPNSQKQTQEEEAVSTCGKDDRVGILHAVGRVLYPKWRGEGEKISSNNVKRKRKEGEKHLDATTPGVEWVHNPNTLADSYLSSASSFLLLVQENYLKTFSSIESVAAAAFCLSEGDVAVNSEGVETTHEISFNAVLRGVMVQNKVPHRAWSPVRSSRCYEIINTQKKLSTILETLFPLYPVSPIVLMTEVVPYMFHTSASSLSNEQHKFVKAVASMESLASFCDTFRTLKEPFNAQKSDKATFVIDPKKQKITEQDDELHISEDESDEEVDEGAANLTMLEAAMAEDMDFDEGAQNLSMLEAAIDNQPEEIDYNALLNDSDDDDILLSQI</sequence>
<evidence type="ECO:0000256" key="7">
    <source>
        <dbReference type="ARBA" id="ARBA00023306"/>
    </source>
</evidence>
<dbReference type="Pfam" id="PF03215">
    <property type="entry name" value="Rad17"/>
    <property type="match status" value="1"/>
</dbReference>
<keyword evidence="5" id="KW-0067">ATP-binding</keyword>
<dbReference type="PANTHER" id="PTHR12172:SF0">
    <property type="entry name" value="CELL CYCLE CHECKPOINT PROTEIN RAD17"/>
    <property type="match status" value="1"/>
</dbReference>
<evidence type="ECO:0000256" key="8">
    <source>
        <dbReference type="SAM" id="MobiDB-lite"/>
    </source>
</evidence>
<evidence type="ECO:0000313" key="10">
    <source>
        <dbReference type="RefSeq" id="XP_026281756.1"/>
    </source>
</evidence>
<dbReference type="KEGG" id="foc:113208794"/>
<keyword evidence="7" id="KW-0131">Cell cycle</keyword>
<gene>
    <name evidence="10" type="primary">LOC113208794</name>
</gene>
<dbReference type="Gene3D" id="3.40.50.300">
    <property type="entry name" value="P-loop containing nucleotide triphosphate hydrolases"/>
    <property type="match status" value="1"/>
</dbReference>
<proteinExistence type="inferred from homology"/>
<dbReference type="OrthoDB" id="10265971at2759"/>
<dbReference type="GO" id="GO:0003682">
    <property type="term" value="F:chromatin binding"/>
    <property type="evidence" value="ECO:0007669"/>
    <property type="project" value="TreeGrafter"/>
</dbReference>
<dbReference type="Proteomes" id="UP000504606">
    <property type="component" value="Unplaced"/>
</dbReference>
<evidence type="ECO:0000256" key="5">
    <source>
        <dbReference type="ARBA" id="ARBA00022840"/>
    </source>
</evidence>
<dbReference type="AlphaFoldDB" id="A0A6J1STC4"/>
<dbReference type="PANTHER" id="PTHR12172">
    <property type="entry name" value="CELL CYCLE CHECKPOINT PROTEIN RAD17"/>
    <property type="match status" value="1"/>
</dbReference>
<dbReference type="GO" id="GO:0006281">
    <property type="term" value="P:DNA repair"/>
    <property type="evidence" value="ECO:0007669"/>
    <property type="project" value="InterPro"/>
</dbReference>
<feature type="region of interest" description="Disordered" evidence="8">
    <location>
        <begin position="263"/>
        <end position="283"/>
    </location>
</feature>
<reference evidence="10" key="1">
    <citation type="submission" date="2025-08" db="UniProtKB">
        <authorList>
            <consortium name="RefSeq"/>
        </authorList>
    </citation>
    <scope>IDENTIFICATION</scope>
    <source>
        <tissue evidence="10">Whole organism</tissue>
    </source>
</reference>
<accession>A0A6J1STC4</accession>
<dbReference type="InterPro" id="IPR027417">
    <property type="entry name" value="P-loop_NTPase"/>
</dbReference>
<dbReference type="GO" id="GO:0000077">
    <property type="term" value="P:DNA damage checkpoint signaling"/>
    <property type="evidence" value="ECO:0007669"/>
    <property type="project" value="TreeGrafter"/>
</dbReference>
<dbReference type="GeneID" id="113208794"/>
<name>A0A6J1STC4_FRAOC</name>
<evidence type="ECO:0000256" key="6">
    <source>
        <dbReference type="ARBA" id="ARBA00023242"/>
    </source>
</evidence>
<dbReference type="GO" id="GO:0005524">
    <property type="term" value="F:ATP binding"/>
    <property type="evidence" value="ECO:0007669"/>
    <property type="project" value="UniProtKB-KW"/>
</dbReference>
<organism evidence="9 10">
    <name type="scientific">Frankliniella occidentalis</name>
    <name type="common">Western flower thrips</name>
    <name type="synonym">Euthrips occidentalis</name>
    <dbReference type="NCBI Taxonomy" id="133901"/>
    <lineage>
        <taxon>Eukaryota</taxon>
        <taxon>Metazoa</taxon>
        <taxon>Ecdysozoa</taxon>
        <taxon>Arthropoda</taxon>
        <taxon>Hexapoda</taxon>
        <taxon>Insecta</taxon>
        <taxon>Pterygota</taxon>
        <taxon>Neoptera</taxon>
        <taxon>Paraneoptera</taxon>
        <taxon>Thysanoptera</taxon>
        <taxon>Terebrantia</taxon>
        <taxon>Thripoidea</taxon>
        <taxon>Thripidae</taxon>
        <taxon>Frankliniella</taxon>
    </lineage>
</organism>
<evidence type="ECO:0000256" key="3">
    <source>
        <dbReference type="ARBA" id="ARBA00022741"/>
    </source>
</evidence>
<dbReference type="SUPFAM" id="SSF52540">
    <property type="entry name" value="P-loop containing nucleoside triphosphate hydrolases"/>
    <property type="match status" value="1"/>
</dbReference>
<keyword evidence="3" id="KW-0547">Nucleotide-binding</keyword>
<dbReference type="GO" id="GO:0005634">
    <property type="term" value="C:nucleus"/>
    <property type="evidence" value="ECO:0007669"/>
    <property type="project" value="UniProtKB-SubCell"/>
</dbReference>
<evidence type="ECO:0000256" key="4">
    <source>
        <dbReference type="ARBA" id="ARBA00022763"/>
    </source>
</evidence>
<keyword evidence="6" id="KW-0539">Nucleus</keyword>
<comment type="subcellular location">
    <subcellularLocation>
        <location evidence="1">Nucleus</location>
    </subcellularLocation>
</comment>
<dbReference type="InterPro" id="IPR004582">
    <property type="entry name" value="Checkpoint_prot_Rad17_Rad24"/>
</dbReference>
<dbReference type="GO" id="GO:0033314">
    <property type="term" value="P:mitotic DNA replication checkpoint signaling"/>
    <property type="evidence" value="ECO:0007669"/>
    <property type="project" value="TreeGrafter"/>
</dbReference>
<evidence type="ECO:0000313" key="9">
    <source>
        <dbReference type="Proteomes" id="UP000504606"/>
    </source>
</evidence>